<reference evidence="2" key="1">
    <citation type="submission" date="2021-09" db="EMBL/GenBank/DDBJ databases">
        <title>Fulvivirga sp. isolated from coastal sediment.</title>
        <authorList>
            <person name="Yu H."/>
        </authorList>
    </citation>
    <scope>NUCLEOTIDE SEQUENCE</scope>
    <source>
        <strain evidence="2">1062</strain>
    </source>
</reference>
<organism evidence="2 3">
    <name type="scientific">Fulvivirga sedimenti</name>
    <dbReference type="NCBI Taxonomy" id="2879465"/>
    <lineage>
        <taxon>Bacteria</taxon>
        <taxon>Pseudomonadati</taxon>
        <taxon>Bacteroidota</taxon>
        <taxon>Cytophagia</taxon>
        <taxon>Cytophagales</taxon>
        <taxon>Fulvivirgaceae</taxon>
        <taxon>Fulvivirga</taxon>
    </lineage>
</organism>
<accession>A0A9X1KZ04</accession>
<dbReference type="Proteomes" id="UP001139409">
    <property type="component" value="Unassembled WGS sequence"/>
</dbReference>
<feature type="transmembrane region" description="Helical" evidence="1">
    <location>
        <begin position="359"/>
        <end position="390"/>
    </location>
</feature>
<dbReference type="EMBL" id="JAIXNE010000001">
    <property type="protein sequence ID" value="MCA6074161.1"/>
    <property type="molecule type" value="Genomic_DNA"/>
</dbReference>
<dbReference type="Gene3D" id="3.30.70.1430">
    <property type="entry name" value="Multidrug efflux transporter AcrB pore domain"/>
    <property type="match status" value="1"/>
</dbReference>
<keyword evidence="1" id="KW-1133">Transmembrane helix</keyword>
<feature type="transmembrane region" description="Helical" evidence="1">
    <location>
        <begin position="771"/>
        <end position="787"/>
    </location>
</feature>
<dbReference type="SUPFAM" id="SSF82693">
    <property type="entry name" value="Multidrug efflux transporter AcrB pore domain, PN1, PN2, PC1 and PC2 subdomains"/>
    <property type="match status" value="1"/>
</dbReference>
<evidence type="ECO:0008006" key="4">
    <source>
        <dbReference type="Google" id="ProtNLM"/>
    </source>
</evidence>
<feature type="transmembrane region" description="Helical" evidence="1">
    <location>
        <begin position="410"/>
        <end position="430"/>
    </location>
</feature>
<gene>
    <name evidence="2" type="ORF">LDX50_04740</name>
</gene>
<comment type="caution">
    <text evidence="2">The sequence shown here is derived from an EMBL/GenBank/DDBJ whole genome shotgun (WGS) entry which is preliminary data.</text>
</comment>
<feature type="transmembrane region" description="Helical" evidence="1">
    <location>
        <begin position="304"/>
        <end position="321"/>
    </location>
</feature>
<dbReference type="AlphaFoldDB" id="A0A9X1KZ04"/>
<feature type="transmembrane region" description="Helical" evidence="1">
    <location>
        <begin position="327"/>
        <end position="347"/>
    </location>
</feature>
<feature type="transmembrane region" description="Helical" evidence="1">
    <location>
        <begin position="275"/>
        <end position="292"/>
    </location>
</feature>
<name>A0A9X1KZ04_9BACT</name>
<evidence type="ECO:0000256" key="1">
    <source>
        <dbReference type="SAM" id="Phobius"/>
    </source>
</evidence>
<keyword evidence="1" id="KW-0472">Membrane</keyword>
<keyword evidence="3" id="KW-1185">Reference proteome</keyword>
<dbReference type="RefSeq" id="WP_225697262.1">
    <property type="nucleotide sequence ID" value="NZ_JAIXNE010000001.1"/>
</dbReference>
<evidence type="ECO:0000313" key="3">
    <source>
        <dbReference type="Proteomes" id="UP001139409"/>
    </source>
</evidence>
<feature type="transmembrane region" description="Helical" evidence="1">
    <location>
        <begin position="747"/>
        <end position="765"/>
    </location>
</feature>
<protein>
    <recommendedName>
        <fullName evidence="4">Efflux RND transporter permease subunit</fullName>
    </recommendedName>
</protein>
<feature type="transmembrane region" description="Helical" evidence="1">
    <location>
        <begin position="815"/>
        <end position="831"/>
    </location>
</feature>
<evidence type="ECO:0000313" key="2">
    <source>
        <dbReference type="EMBL" id="MCA6074161.1"/>
    </source>
</evidence>
<keyword evidence="1" id="KW-0812">Transmembrane</keyword>
<sequence length="857" mass="98065">MSVSLLSTADIRYGRRDKTKTIEMTFQLTGTLTPAETEKCATRLIENIMASINGISKISSVTRSSGGSINLTLKNNAMVESVMADIERELEVKREMLPKGLHFGQPKYTENKSSRISLILGPVFMQDDKLREELQNYLLQLPQINGLNWSGLPEKIGSAQIQKRFRPVIEKIKLAKNSDLTPIRMGNFKALPSEKTHVKTWIGPAGYDTGQIVEGIRSGQPIMFHWNTLPAIKLDIKYYGIGQNHNFLSGWDKFNNLSDQIKIRNDTIEFKAHQLPFFADLLVLNLMFFLSDVIRKHGIKYQKIMCYGVLCGISVCILNSIDEITDHTLLLNALCLAGCLPGIYFGSLRSVYSLILSGIAVIILIILFSNIACVLLLLIPLASFLCKLFVDQNDPSNHESDNQYPPIKVVTLAGVALLAITLILFIQISFENEEKQKSVFLLQGPGMNTMDVHLFFRNEQTYSEMTAFVHKLERDLGNIIKEKSDVYGLISQTGYAHIQIESKDIPQPVRKYLTRRALRTSGVLWFISHGNFEFSNNPRPVFPKHHWKLIGYDLDSLQSYADSVLALLTRTPRVIDVRLGDRSWLPTRIEKPVLYFQNYAVQGSAFKTIELPVLSNGKKVIARPDPPDQWELLNRIYESDKRQFRGFQLFITNKESRSLNIVKENRQFVLEIVHDYSGTAKMNREFIRSTVGNISSILPVGINLDTESLNILSQQHDSADLLKIILLFIICVSILHNNPIRILEHQARFALLYLVFQISFLISDITFPEEWLIIPMILMLQCLLMQWRLQQDKWHYQVILLALFFAYQFMREFPVIIPAGIFFLTGIYFLIPPDLRWFSKVSLPLLPWRGRQFSQRN</sequence>
<proteinExistence type="predicted"/>